<proteinExistence type="predicted"/>
<name>A0A6S7K425_PARCT</name>
<reference evidence="1" key="1">
    <citation type="submission" date="2020-04" db="EMBL/GenBank/DDBJ databases">
        <authorList>
            <person name="Alioto T."/>
            <person name="Alioto T."/>
            <person name="Gomez Garrido J."/>
        </authorList>
    </citation>
    <scope>NUCLEOTIDE SEQUENCE</scope>
    <source>
        <strain evidence="1">A484AB</strain>
    </source>
</reference>
<protein>
    <submittedName>
        <fullName evidence="1">Uncharacterized protein</fullName>
    </submittedName>
</protein>
<evidence type="ECO:0000313" key="1">
    <source>
        <dbReference type="EMBL" id="CAB4038228.1"/>
    </source>
</evidence>
<dbReference type="Proteomes" id="UP001152795">
    <property type="component" value="Unassembled WGS sequence"/>
</dbReference>
<comment type="caution">
    <text evidence="1">The sequence shown here is derived from an EMBL/GenBank/DDBJ whole genome shotgun (WGS) entry which is preliminary data.</text>
</comment>
<dbReference type="AlphaFoldDB" id="A0A6S7K425"/>
<sequence>MKANDDLTSEQLGKLISKECGLNISSSTTRRVRREKLGWKHENTRNCQFVREPNKVKRLAFCLDALARKDTFEDVIFKNETTVQIEQYARVSFGKDGTQAKRKGRPKHPLKVCKHILLEITCANRIPSLVPLSSQAGVSVRSDSTEKRFTERKQTPR</sequence>
<keyword evidence="2" id="KW-1185">Reference proteome</keyword>
<evidence type="ECO:0000313" key="2">
    <source>
        <dbReference type="Proteomes" id="UP001152795"/>
    </source>
</evidence>
<dbReference type="OrthoDB" id="6022146at2759"/>
<gene>
    <name evidence="1" type="ORF">PACLA_8A047795</name>
</gene>
<accession>A0A6S7K425</accession>
<organism evidence="1 2">
    <name type="scientific">Paramuricea clavata</name>
    <name type="common">Red gorgonian</name>
    <name type="synonym">Violescent sea-whip</name>
    <dbReference type="NCBI Taxonomy" id="317549"/>
    <lineage>
        <taxon>Eukaryota</taxon>
        <taxon>Metazoa</taxon>
        <taxon>Cnidaria</taxon>
        <taxon>Anthozoa</taxon>
        <taxon>Octocorallia</taxon>
        <taxon>Malacalcyonacea</taxon>
        <taxon>Plexauridae</taxon>
        <taxon>Paramuricea</taxon>
    </lineage>
</organism>
<dbReference type="EMBL" id="CACRXK020023963">
    <property type="protein sequence ID" value="CAB4038228.1"/>
    <property type="molecule type" value="Genomic_DNA"/>
</dbReference>